<dbReference type="PANTHER" id="PTHR43335">
    <property type="entry name" value="ABC TRANSPORTER, ATP-BINDING PROTEIN"/>
    <property type="match status" value="1"/>
</dbReference>
<comment type="similarity">
    <text evidence="1">Belongs to the ABC transporter superfamily.</text>
</comment>
<dbReference type="Proteomes" id="UP000650511">
    <property type="component" value="Unassembled WGS sequence"/>
</dbReference>
<keyword evidence="2" id="KW-0813">Transport</keyword>
<evidence type="ECO:0000256" key="2">
    <source>
        <dbReference type="ARBA" id="ARBA00022448"/>
    </source>
</evidence>
<dbReference type="SUPFAM" id="SSF52540">
    <property type="entry name" value="P-loop containing nucleoside triphosphate hydrolases"/>
    <property type="match status" value="1"/>
</dbReference>
<evidence type="ECO:0000313" key="4">
    <source>
        <dbReference type="EMBL" id="GGI06140.1"/>
    </source>
</evidence>
<sequence length="225" mass="23513">MGTVGAIVDGVGHHPGRKAIEEVRVNARAVGIPFARCDEVLELVGLEAAAHKRVGAFSLGMRQRLGIALAMLGDPKVLLLDEPANGLDPQGIVWVRQFLRGLADEGRTVFVSSHLINEVARLADDVIVIRQGRIVTEAPVAQLTAAAGGAAVVVASRDDRRLHEALVAHGAEVVAGPEGLTVRGVDADQVGDAALAAGVALRELRPLKAELEDVFMELTGGSEIA</sequence>
<evidence type="ECO:0000256" key="1">
    <source>
        <dbReference type="ARBA" id="ARBA00005417"/>
    </source>
</evidence>
<evidence type="ECO:0000313" key="5">
    <source>
        <dbReference type="Proteomes" id="UP000650511"/>
    </source>
</evidence>
<dbReference type="InterPro" id="IPR003439">
    <property type="entry name" value="ABC_transporter-like_ATP-bd"/>
</dbReference>
<reference evidence="4" key="2">
    <citation type="submission" date="2020-09" db="EMBL/GenBank/DDBJ databases">
        <authorList>
            <person name="Sun Q."/>
            <person name="Zhou Y."/>
        </authorList>
    </citation>
    <scope>NUCLEOTIDE SEQUENCE</scope>
    <source>
        <strain evidence="4">CGMCC 1.14988</strain>
    </source>
</reference>
<gene>
    <name evidence="4" type="ORF">GCM10011354_17600</name>
</gene>
<reference evidence="4" key="1">
    <citation type="journal article" date="2014" name="Int. J. Syst. Evol. Microbiol.">
        <title>Complete genome sequence of Corynebacterium casei LMG S-19264T (=DSM 44701T), isolated from a smear-ripened cheese.</title>
        <authorList>
            <consortium name="US DOE Joint Genome Institute (JGI-PGF)"/>
            <person name="Walter F."/>
            <person name="Albersmeier A."/>
            <person name="Kalinowski J."/>
            <person name="Ruckert C."/>
        </authorList>
    </citation>
    <scope>NUCLEOTIDE SEQUENCE</scope>
    <source>
        <strain evidence="4">CGMCC 1.14988</strain>
    </source>
</reference>
<name>A0A8J3AA57_9ACTN</name>
<keyword evidence="5" id="KW-1185">Reference proteome</keyword>
<dbReference type="GO" id="GO:0016887">
    <property type="term" value="F:ATP hydrolysis activity"/>
    <property type="evidence" value="ECO:0007669"/>
    <property type="project" value="InterPro"/>
</dbReference>
<accession>A0A8J3AA57</accession>
<dbReference type="EMBL" id="BMHA01000006">
    <property type="protein sequence ID" value="GGI06140.1"/>
    <property type="molecule type" value="Genomic_DNA"/>
</dbReference>
<evidence type="ECO:0000259" key="3">
    <source>
        <dbReference type="Pfam" id="PF00005"/>
    </source>
</evidence>
<proteinExistence type="inferred from homology"/>
<dbReference type="AlphaFoldDB" id="A0A8J3AA57"/>
<dbReference type="Gene3D" id="3.40.50.300">
    <property type="entry name" value="P-loop containing nucleotide triphosphate hydrolases"/>
    <property type="match status" value="1"/>
</dbReference>
<dbReference type="InterPro" id="IPR027417">
    <property type="entry name" value="P-loop_NTPase"/>
</dbReference>
<comment type="caution">
    <text evidence="4">The sequence shown here is derived from an EMBL/GenBank/DDBJ whole genome shotgun (WGS) entry which is preliminary data.</text>
</comment>
<organism evidence="4 5">
    <name type="scientific">Egicoccus halophilus</name>
    <dbReference type="NCBI Taxonomy" id="1670830"/>
    <lineage>
        <taxon>Bacteria</taxon>
        <taxon>Bacillati</taxon>
        <taxon>Actinomycetota</taxon>
        <taxon>Nitriliruptoria</taxon>
        <taxon>Egicoccales</taxon>
        <taxon>Egicoccaceae</taxon>
        <taxon>Egicoccus</taxon>
    </lineage>
</organism>
<protein>
    <recommendedName>
        <fullName evidence="3">ABC transporter domain-containing protein</fullName>
    </recommendedName>
</protein>
<dbReference type="RefSeq" id="WP_165404123.1">
    <property type="nucleotide sequence ID" value="NZ_BMHA01000006.1"/>
</dbReference>
<dbReference type="PANTHER" id="PTHR43335:SF4">
    <property type="entry name" value="ABC TRANSPORTER, ATP-BINDING PROTEIN"/>
    <property type="match status" value="1"/>
</dbReference>
<dbReference type="GO" id="GO:0005524">
    <property type="term" value="F:ATP binding"/>
    <property type="evidence" value="ECO:0007669"/>
    <property type="project" value="InterPro"/>
</dbReference>
<dbReference type="Pfam" id="PF00005">
    <property type="entry name" value="ABC_tran"/>
    <property type="match status" value="1"/>
</dbReference>
<feature type="domain" description="ABC transporter" evidence="3">
    <location>
        <begin position="32"/>
        <end position="85"/>
    </location>
</feature>